<dbReference type="PROSITE" id="PS50937">
    <property type="entry name" value="HTH_MERR_2"/>
    <property type="match status" value="1"/>
</dbReference>
<keyword evidence="4" id="KW-1185">Reference proteome</keyword>
<name>A0ABN1W300_9ACTN</name>
<organism evidence="3 4">
    <name type="scientific">Kitasatospora nipponensis</name>
    <dbReference type="NCBI Taxonomy" id="258049"/>
    <lineage>
        <taxon>Bacteria</taxon>
        <taxon>Bacillati</taxon>
        <taxon>Actinomycetota</taxon>
        <taxon>Actinomycetes</taxon>
        <taxon>Kitasatosporales</taxon>
        <taxon>Streptomycetaceae</taxon>
        <taxon>Kitasatospora</taxon>
    </lineage>
</organism>
<dbReference type="PANTHER" id="PTHR30204:SF93">
    <property type="entry name" value="HTH MERR-TYPE DOMAIN-CONTAINING PROTEIN"/>
    <property type="match status" value="1"/>
</dbReference>
<dbReference type="PRINTS" id="PR00040">
    <property type="entry name" value="HTHMERR"/>
</dbReference>
<dbReference type="RefSeq" id="WP_344441424.1">
    <property type="nucleotide sequence ID" value="NZ_BAAALF010000033.1"/>
</dbReference>
<dbReference type="Gene3D" id="1.10.1660.10">
    <property type="match status" value="1"/>
</dbReference>
<evidence type="ECO:0000256" key="1">
    <source>
        <dbReference type="ARBA" id="ARBA00023125"/>
    </source>
</evidence>
<sequence length="311" mass="33903">MSDDDLWSIGELAEQAGATVKTVRFYSDRGLLPAAGRSSGGHRRYGPEALERLRLIRSLRTLDLPVTEVGRVLEREEDLADVIAGQLREVGSQLAALRWREAALQLVRDCPAEERADRLRLVGAVSAPPTTAALARFWRFALPARLPKRLVSAILESAVPQPPADPTPQQVLTFARLHALTTDALRTIGRCRPETPPVDKEFRPTVLYDGLGEAYRLASLDLRAQRPPQEGGALDCFVSAHARAHGLRDTPAFRRQLSGLLAMSADPVVERYWALAGELTGPPTGPPEPTLGSAHDWLRTALDDGLARADG</sequence>
<accession>A0ABN1W300</accession>
<dbReference type="InterPro" id="IPR047057">
    <property type="entry name" value="MerR_fam"/>
</dbReference>
<dbReference type="SUPFAM" id="SSF46955">
    <property type="entry name" value="Putative DNA-binding domain"/>
    <property type="match status" value="1"/>
</dbReference>
<feature type="domain" description="HTH merR-type" evidence="2">
    <location>
        <begin position="6"/>
        <end position="75"/>
    </location>
</feature>
<dbReference type="InterPro" id="IPR000551">
    <property type="entry name" value="MerR-type_HTH_dom"/>
</dbReference>
<dbReference type="EMBL" id="BAAALF010000033">
    <property type="protein sequence ID" value="GAA1233307.1"/>
    <property type="molecule type" value="Genomic_DNA"/>
</dbReference>
<evidence type="ECO:0000313" key="3">
    <source>
        <dbReference type="EMBL" id="GAA1233307.1"/>
    </source>
</evidence>
<dbReference type="InterPro" id="IPR009061">
    <property type="entry name" value="DNA-bd_dom_put_sf"/>
</dbReference>
<keyword evidence="1" id="KW-0238">DNA-binding</keyword>
<evidence type="ECO:0000259" key="2">
    <source>
        <dbReference type="PROSITE" id="PS50937"/>
    </source>
</evidence>
<dbReference type="Pfam" id="PF13411">
    <property type="entry name" value="MerR_1"/>
    <property type="match status" value="1"/>
</dbReference>
<protein>
    <submittedName>
        <fullName evidence="3">MerR family transcriptional regulator</fullName>
    </submittedName>
</protein>
<proteinExistence type="predicted"/>
<comment type="caution">
    <text evidence="3">The sequence shown here is derived from an EMBL/GenBank/DDBJ whole genome shotgun (WGS) entry which is preliminary data.</text>
</comment>
<dbReference type="SMART" id="SM00422">
    <property type="entry name" value="HTH_MERR"/>
    <property type="match status" value="1"/>
</dbReference>
<dbReference type="Proteomes" id="UP001500037">
    <property type="component" value="Unassembled WGS sequence"/>
</dbReference>
<evidence type="ECO:0000313" key="4">
    <source>
        <dbReference type="Proteomes" id="UP001500037"/>
    </source>
</evidence>
<dbReference type="PANTHER" id="PTHR30204">
    <property type="entry name" value="REDOX-CYCLING DRUG-SENSING TRANSCRIPTIONAL ACTIVATOR SOXR"/>
    <property type="match status" value="1"/>
</dbReference>
<reference evidence="3 4" key="1">
    <citation type="journal article" date="2019" name="Int. J. Syst. Evol. Microbiol.">
        <title>The Global Catalogue of Microorganisms (GCM) 10K type strain sequencing project: providing services to taxonomists for standard genome sequencing and annotation.</title>
        <authorList>
            <consortium name="The Broad Institute Genomics Platform"/>
            <consortium name="The Broad Institute Genome Sequencing Center for Infectious Disease"/>
            <person name="Wu L."/>
            <person name="Ma J."/>
        </authorList>
    </citation>
    <scope>NUCLEOTIDE SEQUENCE [LARGE SCALE GENOMIC DNA]</scope>
    <source>
        <strain evidence="3 4">JCM 13004</strain>
    </source>
</reference>
<gene>
    <name evidence="3" type="ORF">GCM10009665_24480</name>
</gene>